<dbReference type="RefSeq" id="XP_024394916.1">
    <property type="nucleotide sequence ID" value="XM_024539148.2"/>
</dbReference>
<dbReference type="PANTHER" id="PTHR22746:SF10">
    <property type="entry name" value="GUANINE NUCLEOTIDE EXCHANGE FACTOR SUBUNIT RIC1"/>
    <property type="match status" value="1"/>
</dbReference>
<dbReference type="Gramene" id="Pp3c14_21590V3.3">
    <property type="protein sequence ID" value="Pp3c14_21590V3.3"/>
    <property type="gene ID" value="Pp3c14_21590"/>
</dbReference>
<dbReference type="Pfam" id="PF25440">
    <property type="entry name" value="Beta-prop_RIC1_2nd"/>
    <property type="match status" value="1"/>
</dbReference>
<evidence type="ECO:0000256" key="1">
    <source>
        <dbReference type="ARBA" id="ARBA00004370"/>
    </source>
</evidence>
<reference evidence="4 5" key="2">
    <citation type="journal article" date="2018" name="Plant J.">
        <title>The Physcomitrella patens chromosome-scale assembly reveals moss genome structure and evolution.</title>
        <authorList>
            <person name="Lang D."/>
            <person name="Ullrich K.K."/>
            <person name="Murat F."/>
            <person name="Fuchs J."/>
            <person name="Jenkins J."/>
            <person name="Haas F.B."/>
            <person name="Piednoel M."/>
            <person name="Gundlach H."/>
            <person name="Van Bel M."/>
            <person name="Meyberg R."/>
            <person name="Vives C."/>
            <person name="Morata J."/>
            <person name="Symeonidi A."/>
            <person name="Hiss M."/>
            <person name="Muchero W."/>
            <person name="Kamisugi Y."/>
            <person name="Saleh O."/>
            <person name="Blanc G."/>
            <person name="Decker E.L."/>
            <person name="van Gessel N."/>
            <person name="Grimwood J."/>
            <person name="Hayes R.D."/>
            <person name="Graham S.W."/>
            <person name="Gunter L.E."/>
            <person name="McDaniel S.F."/>
            <person name="Hoernstein S.N.W."/>
            <person name="Larsson A."/>
            <person name="Li F.W."/>
            <person name="Perroud P.F."/>
            <person name="Phillips J."/>
            <person name="Ranjan P."/>
            <person name="Rokshar D.S."/>
            <person name="Rothfels C.J."/>
            <person name="Schneider L."/>
            <person name="Shu S."/>
            <person name="Stevenson D.W."/>
            <person name="Thummler F."/>
            <person name="Tillich M."/>
            <person name="Villarreal Aguilar J.C."/>
            <person name="Widiez T."/>
            <person name="Wong G.K."/>
            <person name="Wymore A."/>
            <person name="Zhang Y."/>
            <person name="Zimmer A.D."/>
            <person name="Quatrano R.S."/>
            <person name="Mayer K.F.X."/>
            <person name="Goodstein D."/>
            <person name="Casacuberta J.M."/>
            <person name="Vandepoele K."/>
            <person name="Reski R."/>
            <person name="Cuming A.C."/>
            <person name="Tuskan G.A."/>
            <person name="Maumus F."/>
            <person name="Salse J."/>
            <person name="Schmutz J."/>
            <person name="Rensing S.A."/>
        </authorList>
    </citation>
    <scope>NUCLEOTIDE SEQUENCE [LARGE SCALE GENOMIC DNA]</scope>
    <source>
        <strain evidence="4 5">cv. Gransden 2004</strain>
    </source>
</reference>
<dbReference type="Gramene" id="Pp3c14_21590V3.2">
    <property type="protein sequence ID" value="Pp3c14_21590V3.2"/>
    <property type="gene ID" value="Pp3c14_21590"/>
</dbReference>
<dbReference type="EnsemblPlants" id="Pp3c14_21590V3.3">
    <property type="protein sequence ID" value="Pp3c14_21590V3.3"/>
    <property type="gene ID" value="Pp3c14_21590"/>
</dbReference>
<dbReference type="KEGG" id="ppp:112291562"/>
<dbReference type="InterPro" id="IPR009771">
    <property type="entry name" value="RIC1_C"/>
</dbReference>
<dbReference type="GO" id="GO:0034066">
    <property type="term" value="C:Ric1-Rgp1 guanyl-nucleotide exchange factor complex"/>
    <property type="evidence" value="ECO:0000318"/>
    <property type="project" value="GO_Central"/>
</dbReference>
<dbReference type="Gene3D" id="2.130.10.10">
    <property type="entry name" value="YVTN repeat-like/Quinoprotein amine dehydrogenase"/>
    <property type="match status" value="1"/>
</dbReference>
<dbReference type="InterPro" id="IPR015943">
    <property type="entry name" value="WD40/YVTN_repeat-like_dom_sf"/>
</dbReference>
<feature type="domain" description="RIC1 C-terminal alpha solenoid region" evidence="3">
    <location>
        <begin position="786"/>
        <end position="963"/>
    </location>
</feature>
<name>A0A7I4AQL9_PHYPA</name>
<sequence length="1213" mass="136167">MYVAYGWPKLLSIDSSSPQPVVHVSVHSGWLLLVTAAQVQVWSAEQHTTKLGQFKRSLISREGSNVCAIWSAKDNTVAVLTSESYLHFYRIQVSEKQLLSSIHNNLELPLVSVILSISVDAALYSRTVTVSCIAGDEFSIILGLSNNYLRIVSWDGEVLGVSDVLDEFVSASDTSVLEASTVPVSPSGLVHQSSFPLSPRLPIIPSPSRETRVHKPSSLSQLQVSVELQLLVAIFTEGVVALCTINEKGPKRCSEISPERWVGVVDASCASIAHDQQILAVGTRRGTLELFNLADGASFLRTISLIDWGYSLEDTGPVSQIAWTPDNRAFAVGWRNRGLSVWSVSGCRLMCTIRQGSLSNSQSPAPGVDNERSMSEPMVKGVALLAWGRYAYELFAVERGSTLRFFEFRFAKSPASQSIAATTDAWQLMHGADRVVLVQSDESGDSKNHHLIIPQPYIWDNWPVVHVSGNEDGSYLAIAGGKGLLLHDLQMKKFRVFGDVLQERQVHCVGVIWVGKIVVICNYREKSNWFELCLYPRYHLDEASLLCRKQLPGKPIAMDVWQDYILVTCSPFDIYVFKVHIQGELSSRNTATVQLFTVRELSIMSTRKFPVAVHFVPNSGPWREGFKINPWDSPRVGPSIYHFSESPGEAAMQPTRCVILRTDGELSLLDLDHGNERRILTGVERFWLGDYQAKEETDLLKEDPCWAYGPQGMQVWYFPSNANIIQSPSVKQLEPELDFDREVYPLGISSAAGIIVGITQRLTLSGGIPLPCFEPTPQAQPILPFILWHLLQRNKSEEALELSKLSEGLPHFSHSLEKLLFIVFDAAMSSQSINRRRGRNIAVKRTVFLLLQQVCNLIHNFPEYLDVLVSVARKSDSRHWPELFAVAGNSTTLFEECLEKGLYRTASCYILVIEKLEGSIISQHCAVRLLKATLEVSQYELAGELVRFLLRGGRESEAQEEEVVRYENGLVSSLLELSISKPGFGDEQNLAVVKTALEEHVSLLMRTLELRKLVAFINATHFDFNAFLRTERGTAARLEDFASALLTAGQKLFIRELESFQELEFLLSHMRTVGFQEWIALLATLLRQVEVLVETFQGDKRVWLAYKHTLQVTSVQYTCMDCPYLHVMSFLYCLIVRNCYGGDLVFSVVTLYAIKMSIKCPTSRVHPCLRSSMRISLLLLNMKCQRQIYHINQSLFCTHIVLFHHLFQALVLM</sequence>
<dbReference type="GO" id="GO:0005829">
    <property type="term" value="C:cytosol"/>
    <property type="evidence" value="ECO:0000318"/>
    <property type="project" value="GO_Central"/>
</dbReference>
<evidence type="ECO:0000259" key="3">
    <source>
        <dbReference type="Pfam" id="PF07064"/>
    </source>
</evidence>
<evidence type="ECO:0000256" key="2">
    <source>
        <dbReference type="ARBA" id="ARBA00023136"/>
    </source>
</evidence>
<dbReference type="SUPFAM" id="SSF50998">
    <property type="entry name" value="Quinoprotein alcohol dehydrogenase-like"/>
    <property type="match status" value="1"/>
</dbReference>
<dbReference type="GO" id="GO:0042147">
    <property type="term" value="P:retrograde transport, endosome to Golgi"/>
    <property type="evidence" value="ECO:0000318"/>
    <property type="project" value="GO_Central"/>
</dbReference>
<dbReference type="InterPro" id="IPR011047">
    <property type="entry name" value="Quinoprotein_ADH-like_sf"/>
</dbReference>
<proteinExistence type="predicted"/>
<dbReference type="GO" id="GO:0000139">
    <property type="term" value="C:Golgi membrane"/>
    <property type="evidence" value="ECO:0000318"/>
    <property type="project" value="GO_Central"/>
</dbReference>
<reference evidence="4" key="3">
    <citation type="submission" date="2020-12" db="UniProtKB">
        <authorList>
            <consortium name="EnsemblPlants"/>
        </authorList>
    </citation>
    <scope>IDENTIFICATION</scope>
</reference>
<dbReference type="GO" id="GO:0006886">
    <property type="term" value="P:intracellular protein transport"/>
    <property type="evidence" value="ECO:0000318"/>
    <property type="project" value="GO_Central"/>
</dbReference>
<evidence type="ECO:0000313" key="5">
    <source>
        <dbReference type="Proteomes" id="UP000006727"/>
    </source>
</evidence>
<keyword evidence="2" id="KW-0472">Membrane</keyword>
<gene>
    <name evidence="4" type="primary">LOC112291562</name>
</gene>
<accession>A0A7I4AQL9</accession>
<organism evidence="4 5">
    <name type="scientific">Physcomitrium patens</name>
    <name type="common">Spreading-leaved earth moss</name>
    <name type="synonym">Physcomitrella patens</name>
    <dbReference type="NCBI Taxonomy" id="3218"/>
    <lineage>
        <taxon>Eukaryota</taxon>
        <taxon>Viridiplantae</taxon>
        <taxon>Streptophyta</taxon>
        <taxon>Embryophyta</taxon>
        <taxon>Bryophyta</taxon>
        <taxon>Bryophytina</taxon>
        <taxon>Bryopsida</taxon>
        <taxon>Funariidae</taxon>
        <taxon>Funariales</taxon>
        <taxon>Funariaceae</taxon>
        <taxon>Physcomitrium</taxon>
    </lineage>
</organism>
<protein>
    <recommendedName>
        <fullName evidence="3">RIC1 C-terminal alpha solenoid region domain-containing protein</fullName>
    </recommendedName>
</protein>
<dbReference type="GeneID" id="112291562"/>
<dbReference type="FunCoup" id="A0A7I4AQL9">
    <property type="interactions" value="3999"/>
</dbReference>
<dbReference type="AlphaFoldDB" id="A0A7I4AQL9"/>
<keyword evidence="5" id="KW-1185">Reference proteome</keyword>
<dbReference type="EnsemblPlants" id="Pp3c14_21590V3.2">
    <property type="protein sequence ID" value="Pp3c14_21590V3.2"/>
    <property type="gene ID" value="Pp3c14_21590"/>
</dbReference>
<reference evidence="4 5" key="1">
    <citation type="journal article" date="2008" name="Science">
        <title>The Physcomitrella genome reveals evolutionary insights into the conquest of land by plants.</title>
        <authorList>
            <person name="Rensing S."/>
            <person name="Lang D."/>
            <person name="Zimmer A."/>
            <person name="Terry A."/>
            <person name="Salamov A."/>
            <person name="Shapiro H."/>
            <person name="Nishiyama T."/>
            <person name="Perroud P.-F."/>
            <person name="Lindquist E."/>
            <person name="Kamisugi Y."/>
            <person name="Tanahashi T."/>
            <person name="Sakakibara K."/>
            <person name="Fujita T."/>
            <person name="Oishi K."/>
            <person name="Shin-I T."/>
            <person name="Kuroki Y."/>
            <person name="Toyoda A."/>
            <person name="Suzuki Y."/>
            <person name="Hashimoto A."/>
            <person name="Yamaguchi K."/>
            <person name="Sugano A."/>
            <person name="Kohara Y."/>
            <person name="Fujiyama A."/>
            <person name="Anterola A."/>
            <person name="Aoki S."/>
            <person name="Ashton N."/>
            <person name="Barbazuk W.B."/>
            <person name="Barker E."/>
            <person name="Bennetzen J."/>
            <person name="Bezanilla M."/>
            <person name="Blankenship R."/>
            <person name="Cho S.H."/>
            <person name="Dutcher S."/>
            <person name="Estelle M."/>
            <person name="Fawcett J.A."/>
            <person name="Gundlach H."/>
            <person name="Hanada K."/>
            <person name="Heyl A."/>
            <person name="Hicks K.A."/>
            <person name="Hugh J."/>
            <person name="Lohr M."/>
            <person name="Mayer K."/>
            <person name="Melkozernov A."/>
            <person name="Murata T."/>
            <person name="Nelson D."/>
            <person name="Pils B."/>
            <person name="Prigge M."/>
            <person name="Reiss B."/>
            <person name="Renner T."/>
            <person name="Rombauts S."/>
            <person name="Rushton P."/>
            <person name="Sanderfoot A."/>
            <person name="Schween G."/>
            <person name="Shiu S.-H."/>
            <person name="Stueber K."/>
            <person name="Theodoulou F.L."/>
            <person name="Tu H."/>
            <person name="Van de Peer Y."/>
            <person name="Verrier P.J."/>
            <person name="Waters E."/>
            <person name="Wood A."/>
            <person name="Yang L."/>
            <person name="Cove D."/>
            <person name="Cuming A."/>
            <person name="Hasebe M."/>
            <person name="Lucas S."/>
            <person name="Mishler D.B."/>
            <person name="Reski R."/>
            <person name="Grigoriev I."/>
            <person name="Quatrano R.S."/>
            <person name="Boore J.L."/>
        </authorList>
    </citation>
    <scope>NUCLEOTIDE SEQUENCE [LARGE SCALE GENOMIC DNA]</scope>
    <source>
        <strain evidence="4 5">cv. Gransden 2004</strain>
    </source>
</reference>
<dbReference type="Proteomes" id="UP000006727">
    <property type="component" value="Chromosome 14"/>
</dbReference>
<comment type="subcellular location">
    <subcellularLocation>
        <location evidence="1">Membrane</location>
    </subcellularLocation>
</comment>
<dbReference type="Pfam" id="PF07064">
    <property type="entry name" value="RIC1"/>
    <property type="match status" value="1"/>
</dbReference>
<dbReference type="SUPFAM" id="SSF69322">
    <property type="entry name" value="Tricorn protease domain 2"/>
    <property type="match status" value="1"/>
</dbReference>
<dbReference type="InterPro" id="IPR040096">
    <property type="entry name" value="Ric1"/>
</dbReference>
<evidence type="ECO:0000313" key="4">
    <source>
        <dbReference type="EnsemblPlants" id="Pp3c14_21590V3.2"/>
    </source>
</evidence>
<dbReference type="OrthoDB" id="67540at2759"/>
<dbReference type="EMBL" id="ABEU02000014">
    <property type="status" value="NOT_ANNOTATED_CDS"/>
    <property type="molecule type" value="Genomic_DNA"/>
</dbReference>
<dbReference type="PANTHER" id="PTHR22746">
    <property type="entry name" value="RAB6A-GEF COMPLEX PARTNER PROTEIN 1"/>
    <property type="match status" value="1"/>
</dbReference>